<dbReference type="AlphaFoldDB" id="A0A655ADF2"/>
<evidence type="ECO:0000313" key="1">
    <source>
        <dbReference type="EMBL" id="CKS95510.1"/>
    </source>
</evidence>
<protein>
    <submittedName>
        <fullName evidence="1">Uncharacterized protein</fullName>
    </submittedName>
</protein>
<reference evidence="1 2" key="1">
    <citation type="submission" date="2015-03" db="EMBL/GenBank/DDBJ databases">
        <authorList>
            <consortium name="Pathogen Informatics"/>
        </authorList>
    </citation>
    <scope>NUCLEOTIDE SEQUENCE [LARGE SCALE GENOMIC DNA]</scope>
    <source>
        <strain evidence="1 2">Bir 185</strain>
    </source>
</reference>
<organism evidence="1 2">
    <name type="scientific">Mycobacterium tuberculosis</name>
    <dbReference type="NCBI Taxonomy" id="1773"/>
    <lineage>
        <taxon>Bacteria</taxon>
        <taxon>Bacillati</taxon>
        <taxon>Actinomycetota</taxon>
        <taxon>Actinomycetes</taxon>
        <taxon>Mycobacteriales</taxon>
        <taxon>Mycobacteriaceae</taxon>
        <taxon>Mycobacterium</taxon>
        <taxon>Mycobacterium tuberculosis complex</taxon>
    </lineage>
</organism>
<name>A0A655ADF2_MYCTX</name>
<evidence type="ECO:0000313" key="2">
    <source>
        <dbReference type="Proteomes" id="UP000050164"/>
    </source>
</evidence>
<dbReference type="EMBL" id="CNFT01001170">
    <property type="protein sequence ID" value="CKS95510.1"/>
    <property type="molecule type" value="Genomic_DNA"/>
</dbReference>
<accession>A0A655ADF2</accession>
<sequence length="342" mass="36612">MPGGSCAPLRGGRIVEHATHRGGQPRYVAGCTRHPGLSIDDRFTQTADVGRHQRGAGRGGLQCHQPKRFVVAGQHRGVGSVQQRQQLGVVEVSDEPGCSEHPVFAGLIDQPILLGAFAGDGQCGAWVSAPEPRQRGDGVVHALLVLQPPHIEQFGWPGARAAGRERPARRVNAVTDHGDLGQPGPEQLGDLVVHRRRACDQRIGFTHQPRLDRVHLTAESSGDPAGMSTGLRCMNRGNHWHVIELGKGDGRMGHQPVVCVHDVRTPRAVGAKFLQAQPGADHGVAHRQGPGHHVVAKRELVRVLRGRNHPDPFGHLIGGWVCAGIGARRTPGQHDDIVTGCG</sequence>
<dbReference type="Proteomes" id="UP000050164">
    <property type="component" value="Unassembled WGS sequence"/>
</dbReference>
<gene>
    <name evidence="1" type="ORF">ERS027659_03783</name>
</gene>
<proteinExistence type="predicted"/>